<dbReference type="InterPro" id="IPR025847">
    <property type="entry name" value="MEDS_domain"/>
</dbReference>
<evidence type="ECO:0000259" key="3">
    <source>
        <dbReference type="Pfam" id="PF14417"/>
    </source>
</evidence>
<dbReference type="Gene3D" id="3.30.565.10">
    <property type="entry name" value="Histidine kinase-like ATPase, C-terminal domain"/>
    <property type="match status" value="1"/>
</dbReference>
<dbReference type="NCBIfam" id="NF041045">
    <property type="entry name" value="RsbA_anti_sig"/>
    <property type="match status" value="1"/>
</dbReference>
<evidence type="ECO:0000313" key="5">
    <source>
        <dbReference type="Proteomes" id="UP001519325"/>
    </source>
</evidence>
<dbReference type="InterPro" id="IPR036890">
    <property type="entry name" value="HATPase_C_sf"/>
</dbReference>
<keyword evidence="1" id="KW-0723">Serine/threonine-protein kinase</keyword>
<dbReference type="Pfam" id="PF13581">
    <property type="entry name" value="HATPase_c_2"/>
    <property type="match status" value="1"/>
</dbReference>
<organism evidence="4 5">
    <name type="scientific">Nocardia goodfellowii</name>
    <dbReference type="NCBI Taxonomy" id="882446"/>
    <lineage>
        <taxon>Bacteria</taxon>
        <taxon>Bacillati</taxon>
        <taxon>Actinomycetota</taxon>
        <taxon>Actinomycetes</taxon>
        <taxon>Mycobacteriales</taxon>
        <taxon>Nocardiaceae</taxon>
        <taxon>Nocardia</taxon>
    </lineage>
</organism>
<feature type="domain" description="MEDS" evidence="3">
    <location>
        <begin position="12"/>
        <end position="155"/>
    </location>
</feature>
<sequence>MSAPAASEAFVHPALFYRTAEEYTQQTVSFLREGMAAGEPMAVAVPGPNLELIRRGMGSAAEDIVFLDMTEAGRNPGRIIPKVLRGFADAHPQGRVRIIGEPIWAGRSVTEYPACAQHEALINAAFEGRPVTILCPYDETHLDAAVLADARVTHPTLISGGLEQSSDSYDWQSVVARYNEPLSPAPNAAVFSFGEAELREVRYFAVEQAGRLGLTGTRLQDAELAVGELTTNSVVHGGGSGTLAIWAEQGQVVCDIRDGGRFTDPLAGRKPPEPGQLGGRGLILVNYMADLVRVHTSAEGTTIRFYLNL</sequence>
<dbReference type="InterPro" id="IPR003594">
    <property type="entry name" value="HATPase_dom"/>
</dbReference>
<evidence type="ECO:0000259" key="2">
    <source>
        <dbReference type="Pfam" id="PF13581"/>
    </source>
</evidence>
<reference evidence="4 5" key="1">
    <citation type="submission" date="2021-03" db="EMBL/GenBank/DDBJ databases">
        <title>Sequencing the genomes of 1000 actinobacteria strains.</title>
        <authorList>
            <person name="Klenk H.-P."/>
        </authorList>
    </citation>
    <scope>NUCLEOTIDE SEQUENCE [LARGE SCALE GENOMIC DNA]</scope>
    <source>
        <strain evidence="4 5">DSM 45516</strain>
    </source>
</reference>
<proteinExistence type="predicted"/>
<dbReference type="SUPFAM" id="SSF55874">
    <property type="entry name" value="ATPase domain of HSP90 chaperone/DNA topoisomerase II/histidine kinase"/>
    <property type="match status" value="1"/>
</dbReference>
<evidence type="ECO:0000313" key="4">
    <source>
        <dbReference type="EMBL" id="MBP2191107.1"/>
    </source>
</evidence>
<dbReference type="Proteomes" id="UP001519325">
    <property type="component" value="Unassembled WGS sequence"/>
</dbReference>
<feature type="domain" description="Histidine kinase/HSP90-like ATPase" evidence="2">
    <location>
        <begin position="196"/>
        <end position="305"/>
    </location>
</feature>
<dbReference type="InterPro" id="IPR050267">
    <property type="entry name" value="Anti-sigma-factor_SerPK"/>
</dbReference>
<dbReference type="Pfam" id="PF14417">
    <property type="entry name" value="MEDS"/>
    <property type="match status" value="1"/>
</dbReference>
<dbReference type="RefSeq" id="WP_209892208.1">
    <property type="nucleotide sequence ID" value="NZ_JAGGMR010000001.1"/>
</dbReference>
<evidence type="ECO:0000256" key="1">
    <source>
        <dbReference type="ARBA" id="ARBA00022527"/>
    </source>
</evidence>
<dbReference type="EMBL" id="JAGGMR010000001">
    <property type="protein sequence ID" value="MBP2191107.1"/>
    <property type="molecule type" value="Genomic_DNA"/>
</dbReference>
<gene>
    <name evidence="4" type="ORF">BJ987_004008</name>
</gene>
<dbReference type="InterPro" id="IPR047718">
    <property type="entry name" value="RsbA-like_anti_sig"/>
</dbReference>
<dbReference type="PANTHER" id="PTHR35526">
    <property type="entry name" value="ANTI-SIGMA-F FACTOR RSBW-RELATED"/>
    <property type="match status" value="1"/>
</dbReference>
<dbReference type="PANTHER" id="PTHR35526:SF3">
    <property type="entry name" value="ANTI-SIGMA-F FACTOR RSBW"/>
    <property type="match status" value="1"/>
</dbReference>
<accession>A0ABS4QHD3</accession>
<comment type="caution">
    <text evidence="4">The sequence shown here is derived from an EMBL/GenBank/DDBJ whole genome shotgun (WGS) entry which is preliminary data.</text>
</comment>
<keyword evidence="1" id="KW-0808">Transferase</keyword>
<dbReference type="CDD" id="cd16936">
    <property type="entry name" value="HATPase_RsbW-like"/>
    <property type="match status" value="1"/>
</dbReference>
<name>A0ABS4QHD3_9NOCA</name>
<keyword evidence="5" id="KW-1185">Reference proteome</keyword>
<protein>
    <submittedName>
        <fullName evidence="4">Anti-sigma regulatory factor (Ser/Thr protein kinase)</fullName>
    </submittedName>
</protein>
<keyword evidence="1" id="KW-0418">Kinase</keyword>